<feature type="transmembrane region" description="Helical" evidence="8">
    <location>
        <begin position="311"/>
        <end position="328"/>
    </location>
</feature>
<feature type="transmembrane region" description="Helical" evidence="8">
    <location>
        <begin position="15"/>
        <end position="34"/>
    </location>
</feature>
<name>A0A6C1KHK5_XANAU</name>
<organism evidence="10 11">
    <name type="scientific">Xanthobacter autotrophicus</name>
    <dbReference type="NCBI Taxonomy" id="280"/>
    <lineage>
        <taxon>Bacteria</taxon>
        <taxon>Pseudomonadati</taxon>
        <taxon>Pseudomonadota</taxon>
        <taxon>Alphaproteobacteria</taxon>
        <taxon>Hyphomicrobiales</taxon>
        <taxon>Xanthobacteraceae</taxon>
        <taxon>Xanthobacter</taxon>
    </lineage>
</organism>
<feature type="transmembrane region" description="Helical" evidence="8">
    <location>
        <begin position="259"/>
        <end position="281"/>
    </location>
</feature>
<feature type="transmembrane region" description="Helical" evidence="8">
    <location>
        <begin position="54"/>
        <end position="73"/>
    </location>
</feature>
<keyword evidence="3" id="KW-0813">Transport</keyword>
<evidence type="ECO:0000256" key="1">
    <source>
        <dbReference type="ARBA" id="ARBA00004141"/>
    </source>
</evidence>
<dbReference type="AlphaFoldDB" id="A0A6C1KHK5"/>
<evidence type="ECO:0000256" key="2">
    <source>
        <dbReference type="ARBA" id="ARBA00005887"/>
    </source>
</evidence>
<keyword evidence="6 8" id="KW-0472">Membrane</keyword>
<feature type="transmembrane region" description="Helical" evidence="8">
    <location>
        <begin position="135"/>
        <end position="156"/>
    </location>
</feature>
<dbReference type="OrthoDB" id="9814202at2"/>
<evidence type="ECO:0000256" key="8">
    <source>
        <dbReference type="SAM" id="Phobius"/>
    </source>
</evidence>
<evidence type="ECO:0000313" key="11">
    <source>
        <dbReference type="Proteomes" id="UP000305131"/>
    </source>
</evidence>
<evidence type="ECO:0000256" key="5">
    <source>
        <dbReference type="ARBA" id="ARBA00022989"/>
    </source>
</evidence>
<dbReference type="PANTHER" id="PTHR11730">
    <property type="entry name" value="AMMONIUM TRANSPORTER"/>
    <property type="match status" value="1"/>
</dbReference>
<dbReference type="EMBL" id="VAUP01000028">
    <property type="protein sequence ID" value="TLX42614.1"/>
    <property type="molecule type" value="Genomic_DNA"/>
</dbReference>
<dbReference type="InterPro" id="IPR024041">
    <property type="entry name" value="NH4_transpt_AmtB-like_dom"/>
</dbReference>
<evidence type="ECO:0000256" key="3">
    <source>
        <dbReference type="ARBA" id="ARBA00022448"/>
    </source>
</evidence>
<dbReference type="Proteomes" id="UP000305131">
    <property type="component" value="Unassembled WGS sequence"/>
</dbReference>
<dbReference type="GO" id="GO:0097272">
    <property type="term" value="P:ammonium homeostasis"/>
    <property type="evidence" value="ECO:0007669"/>
    <property type="project" value="TreeGrafter"/>
</dbReference>
<comment type="caution">
    <text evidence="10">The sequence shown here is derived from an EMBL/GenBank/DDBJ whole genome shotgun (WGS) entry which is preliminary data.</text>
</comment>
<protein>
    <submittedName>
        <fullName evidence="10">Ammonium transporter</fullName>
    </submittedName>
</protein>
<feature type="transmembrane region" description="Helical" evidence="8">
    <location>
        <begin position="107"/>
        <end position="128"/>
    </location>
</feature>
<dbReference type="GO" id="GO:0008519">
    <property type="term" value="F:ammonium channel activity"/>
    <property type="evidence" value="ECO:0007669"/>
    <property type="project" value="InterPro"/>
</dbReference>
<dbReference type="SUPFAM" id="SSF111352">
    <property type="entry name" value="Ammonium transporter"/>
    <property type="match status" value="1"/>
</dbReference>
<feature type="transmembrane region" description="Helical" evidence="8">
    <location>
        <begin position="176"/>
        <end position="193"/>
    </location>
</feature>
<dbReference type="Pfam" id="PF00909">
    <property type="entry name" value="Ammonium_transp"/>
    <property type="match status" value="1"/>
</dbReference>
<keyword evidence="5 8" id="KW-1133">Transmembrane helix</keyword>
<evidence type="ECO:0000256" key="7">
    <source>
        <dbReference type="ARBA" id="ARBA00023177"/>
    </source>
</evidence>
<feature type="transmembrane region" description="Helical" evidence="8">
    <location>
        <begin position="401"/>
        <end position="420"/>
    </location>
</feature>
<dbReference type="GO" id="GO:0005886">
    <property type="term" value="C:plasma membrane"/>
    <property type="evidence" value="ECO:0007669"/>
    <property type="project" value="TreeGrafter"/>
</dbReference>
<feature type="transmembrane region" description="Helical" evidence="8">
    <location>
        <begin position="214"/>
        <end position="239"/>
    </location>
</feature>
<reference evidence="10 11" key="1">
    <citation type="submission" date="2019-05" db="EMBL/GenBank/DDBJ databases">
        <authorList>
            <person name="Zhou X."/>
        </authorList>
    </citation>
    <scope>NUCLEOTIDE SEQUENCE [LARGE SCALE GENOMIC DNA]</scope>
    <source>
        <strain evidence="10 11">DSM 432</strain>
    </source>
</reference>
<gene>
    <name evidence="10" type="ORF">FBQ73_13315</name>
</gene>
<dbReference type="RefSeq" id="WP_138399974.1">
    <property type="nucleotide sequence ID" value="NZ_JBAFVI010000004.1"/>
</dbReference>
<keyword evidence="4 8" id="KW-0812">Transmembrane</keyword>
<feature type="transmembrane region" description="Helical" evidence="8">
    <location>
        <begin position="340"/>
        <end position="363"/>
    </location>
</feature>
<accession>A0A6C1KHK5</accession>
<dbReference type="Gene3D" id="1.10.3430.10">
    <property type="entry name" value="Ammonium transporter AmtB like domains"/>
    <property type="match status" value="1"/>
</dbReference>
<comment type="subcellular location">
    <subcellularLocation>
        <location evidence="1">Membrane</location>
        <topology evidence="1">Multi-pass membrane protein</topology>
    </subcellularLocation>
</comment>
<dbReference type="GeneID" id="95774436"/>
<evidence type="ECO:0000259" key="9">
    <source>
        <dbReference type="Pfam" id="PF00909"/>
    </source>
</evidence>
<proteinExistence type="inferred from homology"/>
<keyword evidence="7" id="KW-0924">Ammonia transport</keyword>
<evidence type="ECO:0000313" key="10">
    <source>
        <dbReference type="EMBL" id="TLX42614.1"/>
    </source>
</evidence>
<evidence type="ECO:0000256" key="6">
    <source>
        <dbReference type="ARBA" id="ARBA00023136"/>
    </source>
</evidence>
<comment type="similarity">
    <text evidence="2">Belongs to the ammonia transporter channel (TC 1.A.11.2) family.</text>
</comment>
<evidence type="ECO:0000256" key="4">
    <source>
        <dbReference type="ARBA" id="ARBA00022692"/>
    </source>
</evidence>
<feature type="domain" description="Ammonium transporter AmtB-like" evidence="9">
    <location>
        <begin position="18"/>
        <end position="443"/>
    </location>
</feature>
<dbReference type="InterPro" id="IPR029020">
    <property type="entry name" value="Ammonium/urea_transptr"/>
</dbReference>
<sequence>MTDQLAALTTIFTEFYYFLTVVLMFFIHVGFCMYEVGAARVKNVQHTLLKNTMAIPLVGLAFFLFGMWIYIAFQGWPISTSSLSFTTGFEPWSTKIAPNLTDRISGVFWAAFALFGMTAASIVSGALIERTKTSGFFILAIYVGAIAWVIPAAWAWAGNGWMAQYLGFHDQYCSAILHSVAGFATLGVLINLGPRIGKFAADGTPREIPAHNPWLVTIGLFMIYVGFWGFYAACHIPIVDVGTAGAPYFTATNIYGVPITLSGVTMNFLLALFGGMVAAYMISNGNAYWTYSGGLTGLISASAGNDFYHPIIALVIAVAGTVMAYKLHYWVERKFKIDDAVGAVAVHGYCGLFGGIIAGFALWGYPAVLPSAGAVIVLGEGVGWFGVNAEGLPIITPVGNIIGSLVFAIGFGFIPGYVISKLLAMAGLLRVPAAAEVNGLDGKHVPATYPHHSGMEEAFESIQRREAKYPAKP</sequence>
<dbReference type="PANTHER" id="PTHR11730:SF6">
    <property type="entry name" value="AMMONIUM TRANSPORTER"/>
    <property type="match status" value="1"/>
</dbReference>